<dbReference type="InterPro" id="IPR057601">
    <property type="entry name" value="Oar-like_b-barrel"/>
</dbReference>
<dbReference type="EMBL" id="SMGK01000006">
    <property type="protein sequence ID" value="TCK70864.1"/>
    <property type="molecule type" value="Genomic_DNA"/>
</dbReference>
<dbReference type="RefSeq" id="WP_165876852.1">
    <property type="nucleotide sequence ID" value="NZ_SMGK01000006.1"/>
</dbReference>
<evidence type="ECO:0000256" key="2">
    <source>
        <dbReference type="ARBA" id="ARBA00023136"/>
    </source>
</evidence>
<evidence type="ECO:0000256" key="1">
    <source>
        <dbReference type="ARBA" id="ARBA00004442"/>
    </source>
</evidence>
<sequence length="1195" mass="129041">MQSKNARSGVFLATLCVAMLFFLFSPLKSFSQVDQGGISGTIVDTTGAVIPNATVTITDTATGLVLSRQTDKGGFFVFTPIKIGNYTLEATAPGFANIRRENIKVDVSQRVAVNFKMKPGAATETVTVTSAPELQTEDASTGQVFSTKVINDTPLDGRNYVFIAQLATGVAAPNQGFRQVAGAGDFSSNGSRVSQNNFILDGVDNNSNMQDFLNGATYAVRPPPDALAEFKVESSDYSAELGRSTGAAVNASIKSGSNEMHGSLWEYFRSDRMAAIDYFNSGRTSYHQNQFGATLGGRFIKDKLFYFADAQGTRISSYVPAQPNNTVPTDAIRNGDFSEMLDPNNTNGNGSIPLYLLGGNPTSAPGAAEDPNVQQRYLGCNGAQNVICPTQVNTVAQNILKLFPKPNQGSPHQVFNNYTIPATSFTNNTTQYDVRVDYNPSQNDQAFGRYSYSNNPTNYTPPFGILDGGGFGSGGQNANYSKSGVISETHFFSPTLSNEFRVGYNWLHAAYLQVNSTQNIAAQLGLGGIPFGPNLGGMPDLSFGGFINSVGVSGYVPSVETQNVLQIIDNVSKVAGKHTLKVGVNLQHIRFYGLQPPNGLGSENFSGVYTSDPGNPNIISGSGVADFMLDQMNSSSITSITPITNLRWYEAAYVQDDWRVNSRLILNLGLRWEYAQPFVEAFDHQANFVGNYAGLNQGSGTYLIPNSQKNYPIPPQLQSAFTADHITVQYVSNRSLVDLKKLNFAPRVGLSYMLDPKTVLRAGGGLFYGDLEDIGLGLNLGNNAPFNVNANFIPNPNVCQNINGAITCPTNGQTLETGFSQALNAPNGGLVNFANLPTIYAAEQSNKPAYTVAYNLNIQHSLTDSLSFTIGYQGNQSRHLRESYNANQYAGIVPRGANGQLYQSFHDFGVVMVGNSGVGRYDSLQAKIEKRYSGGLYFLAGYTWSHCLDDAFGPIGQSQDGGYRNPNYLGLRYDYGACTQDVRNRFTFSPQYELPFGVGHKFLNRPGIANAVAGGWKTSFIFQVQTGTPIFLNSSNQGASYPIRVSDPFSPGGSPDPVTQPHEVCATKTRTLESWYNPCAYKNPPQAYNGPDDPAHNLIDITHAGTIPFGPPGRVSVNGPGFNGLDMSLFKDFAIPLRESALQFRADVFNVLNHPSFGNPNNGLQGANASSITSTRFSALEPNARVIQVAMKYSF</sequence>
<keyword evidence="5" id="KW-0121">Carboxypeptidase</keyword>
<dbReference type="GO" id="GO:0009279">
    <property type="term" value="C:cell outer membrane"/>
    <property type="evidence" value="ECO:0007669"/>
    <property type="project" value="UniProtKB-SubCell"/>
</dbReference>
<dbReference type="Pfam" id="PF13620">
    <property type="entry name" value="CarboxypepD_reg"/>
    <property type="match status" value="1"/>
</dbReference>
<organism evidence="5 6">
    <name type="scientific">Acidipila rosea</name>
    <dbReference type="NCBI Taxonomy" id="768535"/>
    <lineage>
        <taxon>Bacteria</taxon>
        <taxon>Pseudomonadati</taxon>
        <taxon>Acidobacteriota</taxon>
        <taxon>Terriglobia</taxon>
        <taxon>Terriglobales</taxon>
        <taxon>Acidobacteriaceae</taxon>
        <taxon>Acidipila</taxon>
    </lineage>
</organism>
<feature type="domain" description="TonB-dependent transporter Oar-like beta-barrel" evidence="4">
    <location>
        <begin position="253"/>
        <end position="1188"/>
    </location>
</feature>
<evidence type="ECO:0000256" key="3">
    <source>
        <dbReference type="ARBA" id="ARBA00023237"/>
    </source>
</evidence>
<keyword evidence="5" id="KW-0378">Hydrolase</keyword>
<dbReference type="Gene3D" id="2.60.40.1120">
    <property type="entry name" value="Carboxypeptidase-like, regulatory domain"/>
    <property type="match status" value="1"/>
</dbReference>
<comment type="subcellular location">
    <subcellularLocation>
        <location evidence="1">Cell outer membrane</location>
    </subcellularLocation>
</comment>
<keyword evidence="6" id="KW-1185">Reference proteome</keyword>
<keyword evidence="3" id="KW-0998">Cell outer membrane</keyword>
<dbReference type="Proteomes" id="UP000295210">
    <property type="component" value="Unassembled WGS sequence"/>
</dbReference>
<protein>
    <submittedName>
        <fullName evidence="5">Carboxypeptidase family protein</fullName>
    </submittedName>
</protein>
<gene>
    <name evidence="5" type="ORF">C7378_3254</name>
</gene>
<dbReference type="SUPFAM" id="SSF56935">
    <property type="entry name" value="Porins"/>
    <property type="match status" value="1"/>
</dbReference>
<dbReference type="Gene3D" id="2.40.170.20">
    <property type="entry name" value="TonB-dependent receptor, beta-barrel domain"/>
    <property type="match status" value="1"/>
</dbReference>
<keyword evidence="2" id="KW-0472">Membrane</keyword>
<dbReference type="InterPro" id="IPR008969">
    <property type="entry name" value="CarboxyPept-like_regulatory"/>
</dbReference>
<dbReference type="InterPro" id="IPR036942">
    <property type="entry name" value="Beta-barrel_TonB_sf"/>
</dbReference>
<dbReference type="AlphaFoldDB" id="A0A4R1KZD3"/>
<name>A0A4R1KZD3_9BACT</name>
<reference evidence="5 6" key="1">
    <citation type="submission" date="2019-03" db="EMBL/GenBank/DDBJ databases">
        <title>Genomic Encyclopedia of Type Strains, Phase IV (KMG-IV): sequencing the most valuable type-strain genomes for metagenomic binning, comparative biology and taxonomic classification.</title>
        <authorList>
            <person name="Goeker M."/>
        </authorList>
    </citation>
    <scope>NUCLEOTIDE SEQUENCE [LARGE SCALE GENOMIC DNA]</scope>
    <source>
        <strain evidence="5 6">DSM 103428</strain>
    </source>
</reference>
<comment type="caution">
    <text evidence="5">The sequence shown here is derived from an EMBL/GenBank/DDBJ whole genome shotgun (WGS) entry which is preliminary data.</text>
</comment>
<keyword evidence="5" id="KW-0645">Protease</keyword>
<dbReference type="GO" id="GO:0004180">
    <property type="term" value="F:carboxypeptidase activity"/>
    <property type="evidence" value="ECO:0007669"/>
    <property type="project" value="UniProtKB-KW"/>
</dbReference>
<accession>A0A4R1KZD3</accession>
<dbReference type="Pfam" id="PF25183">
    <property type="entry name" value="OMP_b-brl_4"/>
    <property type="match status" value="1"/>
</dbReference>
<evidence type="ECO:0000313" key="5">
    <source>
        <dbReference type="EMBL" id="TCK70864.1"/>
    </source>
</evidence>
<evidence type="ECO:0000313" key="6">
    <source>
        <dbReference type="Proteomes" id="UP000295210"/>
    </source>
</evidence>
<dbReference type="SUPFAM" id="SSF49464">
    <property type="entry name" value="Carboxypeptidase regulatory domain-like"/>
    <property type="match status" value="1"/>
</dbReference>
<proteinExistence type="predicted"/>
<evidence type="ECO:0000259" key="4">
    <source>
        <dbReference type="Pfam" id="PF25183"/>
    </source>
</evidence>